<evidence type="ECO:0000256" key="1">
    <source>
        <dbReference type="SAM" id="Phobius"/>
    </source>
</evidence>
<keyword evidence="1" id="KW-1133">Transmembrane helix</keyword>
<protein>
    <submittedName>
        <fullName evidence="2">Uncharacterized protein</fullName>
    </submittedName>
</protein>
<evidence type="ECO:0000313" key="2">
    <source>
        <dbReference type="EMBL" id="ELZ98134.1"/>
    </source>
</evidence>
<organism evidence="2 3">
    <name type="scientific">Haloferax mucosum ATCC BAA-1512</name>
    <dbReference type="NCBI Taxonomy" id="662479"/>
    <lineage>
        <taxon>Archaea</taxon>
        <taxon>Methanobacteriati</taxon>
        <taxon>Methanobacteriota</taxon>
        <taxon>Stenosarchaea group</taxon>
        <taxon>Halobacteria</taxon>
        <taxon>Halobacteriales</taxon>
        <taxon>Haloferacaceae</taxon>
        <taxon>Haloferax</taxon>
    </lineage>
</organism>
<dbReference type="Proteomes" id="UP000011550">
    <property type="component" value="Unassembled WGS sequence"/>
</dbReference>
<name>M0IRN9_9EURY</name>
<dbReference type="RefSeq" id="WP_008318029.1">
    <property type="nucleotide sequence ID" value="NZ_AOLN01000004.1"/>
</dbReference>
<keyword evidence="1" id="KW-0812">Transmembrane</keyword>
<evidence type="ECO:0000313" key="3">
    <source>
        <dbReference type="Proteomes" id="UP000011550"/>
    </source>
</evidence>
<dbReference type="EMBL" id="AOLN01000004">
    <property type="protein sequence ID" value="ELZ98134.1"/>
    <property type="molecule type" value="Genomic_DNA"/>
</dbReference>
<feature type="transmembrane region" description="Helical" evidence="1">
    <location>
        <begin position="66"/>
        <end position="89"/>
    </location>
</feature>
<feature type="transmembrane region" description="Helical" evidence="1">
    <location>
        <begin position="28"/>
        <end position="54"/>
    </location>
</feature>
<comment type="caution">
    <text evidence="2">The sequence shown here is derived from an EMBL/GenBank/DDBJ whole genome shotgun (WGS) entry which is preliminary data.</text>
</comment>
<reference evidence="2 3" key="1">
    <citation type="journal article" date="2014" name="PLoS Genet.">
        <title>Phylogenetically driven sequencing of extremely halophilic archaea reveals strategies for static and dynamic osmo-response.</title>
        <authorList>
            <person name="Becker E.A."/>
            <person name="Seitzer P.M."/>
            <person name="Tritt A."/>
            <person name="Larsen D."/>
            <person name="Krusor M."/>
            <person name="Yao A.I."/>
            <person name="Wu D."/>
            <person name="Madern D."/>
            <person name="Eisen J.A."/>
            <person name="Darling A.E."/>
            <person name="Facciotti M.T."/>
        </authorList>
    </citation>
    <scope>NUCLEOTIDE SEQUENCE [LARGE SCALE GENOMIC DNA]</scope>
    <source>
        <strain evidence="2 3">ATCC BAA-1512</strain>
    </source>
</reference>
<sequence length="146" mass="15018">MAATGLLALVVWFGGAYLTTVLTGNESIGFVLAAGVFSIPLAVPTSFVVGLLLWRKAYPETSRVSHGALFGAATALASLTVGSVGPVLFLSVSNLLRGTMAVTEAATFFALFLPISFGLAVVAAGWVIVPIGAFGGWYHERAKTVA</sequence>
<dbReference type="PATRIC" id="fig|662479.7.peg.569"/>
<dbReference type="OrthoDB" id="169035at2157"/>
<proteinExistence type="predicted"/>
<accession>M0IRN9</accession>
<feature type="transmembrane region" description="Helical" evidence="1">
    <location>
        <begin position="109"/>
        <end position="134"/>
    </location>
</feature>
<gene>
    <name evidence="2" type="ORF">C440_02763</name>
</gene>
<dbReference type="AlphaFoldDB" id="M0IRN9"/>
<keyword evidence="3" id="KW-1185">Reference proteome</keyword>
<keyword evidence="1" id="KW-0472">Membrane</keyword>